<dbReference type="SUPFAM" id="SSF69304">
    <property type="entry name" value="Tricorn protease N-terminal domain"/>
    <property type="match status" value="2"/>
</dbReference>
<dbReference type="OrthoDB" id="9815657at2"/>
<keyword evidence="4" id="KW-1185">Reference proteome</keyword>
<dbReference type="AlphaFoldDB" id="A0A1W2GEK6"/>
<gene>
    <name evidence="3" type="ORF">SAMN04488029_2136</name>
</gene>
<dbReference type="PANTHER" id="PTHR36842:SF1">
    <property type="entry name" value="PROTEIN TOLB"/>
    <property type="match status" value="1"/>
</dbReference>
<dbReference type="Gene3D" id="3.40.50.10910">
    <property type="entry name" value="Amidohydrolase"/>
    <property type="match status" value="1"/>
</dbReference>
<feature type="domain" description="Amidohydrolase-related" evidence="2">
    <location>
        <begin position="713"/>
        <end position="1047"/>
    </location>
</feature>
<dbReference type="Gene3D" id="2.120.10.30">
    <property type="entry name" value="TolB, C-terminal domain"/>
    <property type="match status" value="3"/>
</dbReference>
<name>A0A1W2GEK6_REIFA</name>
<evidence type="ECO:0000313" key="3">
    <source>
        <dbReference type="EMBL" id="SMD34686.1"/>
    </source>
</evidence>
<dbReference type="InterPro" id="IPR011059">
    <property type="entry name" value="Metal-dep_hydrolase_composite"/>
</dbReference>
<dbReference type="Gene3D" id="3.30.110.90">
    <property type="entry name" value="Amidohydrolase"/>
    <property type="match status" value="1"/>
</dbReference>
<evidence type="ECO:0000313" key="4">
    <source>
        <dbReference type="Proteomes" id="UP000192472"/>
    </source>
</evidence>
<dbReference type="Proteomes" id="UP000192472">
    <property type="component" value="Unassembled WGS sequence"/>
</dbReference>
<dbReference type="PANTHER" id="PTHR36842">
    <property type="entry name" value="PROTEIN TOLB HOMOLOG"/>
    <property type="match status" value="1"/>
</dbReference>
<organism evidence="3 4">
    <name type="scientific">Reichenbachiella faecimaris</name>
    <dbReference type="NCBI Taxonomy" id="692418"/>
    <lineage>
        <taxon>Bacteria</taxon>
        <taxon>Pseudomonadati</taxon>
        <taxon>Bacteroidota</taxon>
        <taxon>Cytophagia</taxon>
        <taxon>Cytophagales</taxon>
        <taxon>Reichenbachiellaceae</taxon>
        <taxon>Reichenbachiella</taxon>
    </lineage>
</organism>
<protein>
    <submittedName>
        <fullName evidence="3">Imidazolonepropionase</fullName>
    </submittedName>
</protein>
<evidence type="ECO:0000259" key="2">
    <source>
        <dbReference type="Pfam" id="PF01979"/>
    </source>
</evidence>
<dbReference type="InterPro" id="IPR011659">
    <property type="entry name" value="WD40"/>
</dbReference>
<dbReference type="Gene3D" id="2.30.40.10">
    <property type="entry name" value="Urease, subunit C, domain 1"/>
    <property type="match status" value="1"/>
</dbReference>
<dbReference type="STRING" id="692418.SAMN04488029_2136"/>
<sequence>MNKLITALLAFGVVFTIKAQEKDKEEWKVSEPTLPYQETTITTDEGTWMSVDVSPDGSLLVFDLLGDIYTLPITGGKATAIREGHAFEVQPRFSPDGKQISFTSDAGGGDNIWVMNTDGSEAKQVTKEDFRLLNNAVWSADGNYLYARKHFTSERSAGAGEIWMYHKSGGEGIQLVEKKNEQQDIGEPWASADGKYIYYSEDMYPGGYFKYNKDPNSQIYAIKRYDLEKGKTERVTGGAGGAIRPVTSHKGDQLAFVRRVREKTVLYLHDLKTGAEWPIYDDLTKDQQEAWAIFGPFTGFNWTPDDQDIIFWSKGKIRRINVSSMKVTTIPFEATATHKIVDALKFKNEAAPDQFTAKAIRQAVTSPDGKTLVFNAAGYLWKKALPNGTPSRLTNGTDLEFEPVYSRDGKYLTYVTWNDDNMGAIHRLDMSSPKNKPAKLTSEKAIYREPSFHPKDVNTMVYRKENGNGHQGYVHTKEPGLYLLKVSNSKKTSTIATKIIDEGSYPKFNQAGDRVYYQTGGYLFGELEKTLKSVKLDGTDEREIVKSKYAQRIIPSPDEKWVAFSNLYKVYIAAMPLAGKTITLDGKSTNVPVAQVAKDAGINLQWSTDSKRLNWTLGDEYFSNAINDRFLFVEGAPDSISPMDSVGIKIGLQLTTDKPTGQVAFTNARIITLNGDQVIERGTVVVEANKIVAVGENVDVPAGAKLIDVTGKTIMPGLIDVHAHLGAFRYGLSPQQHWQYHTNLAYGVTTTHDPSSNTEMVFSQSEMVKSGAMVGPRIFSTGVILYGADGDFKALVNNLDDARSAITRTKAFGAFSVKSYNQPRRDQRQQVIQAAHEQQVEVVPEGGSNFFHNLTMILDGHTGVEHNLPVGELHNDVIQLWKASKTGYTPTLLVNYGAMSGEYYWYQTTNVWEDEKLLTFTPRSIIDSRSRHRTMIPMKEYENGHILTSQSCKKLTDVGVKVNLGAHGQLQGLGAHWELWELAQGGMTNLEALRAATMNGANYIGMDDEIGSIEVGKLADLIVLEKNPLENIQHSNSVVYTMINGRLYDSNTMNEVGNYNQPRGKFYWEQAGYAPVFDWHGASDTGCSCRAGH</sequence>
<dbReference type="SUPFAM" id="SSF51556">
    <property type="entry name" value="Metallo-dependent hydrolases"/>
    <property type="match status" value="1"/>
</dbReference>
<dbReference type="Pfam" id="PF01979">
    <property type="entry name" value="Amidohydro_1"/>
    <property type="match status" value="1"/>
</dbReference>
<dbReference type="InterPro" id="IPR006680">
    <property type="entry name" value="Amidohydro-rel"/>
</dbReference>
<dbReference type="SUPFAM" id="SSF51338">
    <property type="entry name" value="Composite domain of metallo-dependent hydrolases"/>
    <property type="match status" value="1"/>
</dbReference>
<reference evidence="3 4" key="1">
    <citation type="submission" date="2017-04" db="EMBL/GenBank/DDBJ databases">
        <authorList>
            <person name="Afonso C.L."/>
            <person name="Miller P.J."/>
            <person name="Scott M.A."/>
            <person name="Spackman E."/>
            <person name="Goraichik I."/>
            <person name="Dimitrov K.M."/>
            <person name="Suarez D.L."/>
            <person name="Swayne D.E."/>
        </authorList>
    </citation>
    <scope>NUCLEOTIDE SEQUENCE [LARGE SCALE GENOMIC DNA]</scope>
    <source>
        <strain evidence="3 4">DSM 26133</strain>
    </source>
</reference>
<dbReference type="EMBL" id="FWYF01000002">
    <property type="protein sequence ID" value="SMD34686.1"/>
    <property type="molecule type" value="Genomic_DNA"/>
</dbReference>
<comment type="similarity">
    <text evidence="1">Belongs to the TolB family.</text>
</comment>
<dbReference type="RefSeq" id="WP_084372806.1">
    <property type="nucleotide sequence ID" value="NZ_FWYF01000002.1"/>
</dbReference>
<dbReference type="Pfam" id="PF07676">
    <property type="entry name" value="PD40"/>
    <property type="match status" value="2"/>
</dbReference>
<dbReference type="InterPro" id="IPR032466">
    <property type="entry name" value="Metal_Hydrolase"/>
</dbReference>
<evidence type="ECO:0000256" key="1">
    <source>
        <dbReference type="ARBA" id="ARBA00009820"/>
    </source>
</evidence>
<dbReference type="GO" id="GO:0016810">
    <property type="term" value="F:hydrolase activity, acting on carbon-nitrogen (but not peptide) bonds"/>
    <property type="evidence" value="ECO:0007669"/>
    <property type="project" value="InterPro"/>
</dbReference>
<accession>A0A1W2GEK6</accession>
<dbReference type="Gene3D" id="1.20.58.520">
    <property type="entry name" value="Amidohydrolase"/>
    <property type="match status" value="1"/>
</dbReference>
<dbReference type="InterPro" id="IPR011042">
    <property type="entry name" value="6-blade_b-propeller_TolB-like"/>
</dbReference>
<proteinExistence type="inferred from homology"/>